<dbReference type="AlphaFoldDB" id="A0AAE0S9X2"/>
<sequence length="59" mass="6817">MVVIRSFSDQEEVGRGITNEEWKKEDPSYLLNEDLTQSGYDKRDLDIAVRMSLALPEDL</sequence>
<name>A0AAE0S9X2_9BIVA</name>
<proteinExistence type="predicted"/>
<evidence type="ECO:0000313" key="1">
    <source>
        <dbReference type="EMBL" id="KAK3588097.1"/>
    </source>
</evidence>
<evidence type="ECO:0000313" key="2">
    <source>
        <dbReference type="Proteomes" id="UP001195483"/>
    </source>
</evidence>
<dbReference type="Proteomes" id="UP001195483">
    <property type="component" value="Unassembled WGS sequence"/>
</dbReference>
<dbReference type="EMBL" id="JAEAOA010000745">
    <property type="protein sequence ID" value="KAK3588097.1"/>
    <property type="molecule type" value="Genomic_DNA"/>
</dbReference>
<organism evidence="1 2">
    <name type="scientific">Potamilus streckersoni</name>
    <dbReference type="NCBI Taxonomy" id="2493646"/>
    <lineage>
        <taxon>Eukaryota</taxon>
        <taxon>Metazoa</taxon>
        <taxon>Spiralia</taxon>
        <taxon>Lophotrochozoa</taxon>
        <taxon>Mollusca</taxon>
        <taxon>Bivalvia</taxon>
        <taxon>Autobranchia</taxon>
        <taxon>Heteroconchia</taxon>
        <taxon>Palaeoheterodonta</taxon>
        <taxon>Unionida</taxon>
        <taxon>Unionoidea</taxon>
        <taxon>Unionidae</taxon>
        <taxon>Ambleminae</taxon>
        <taxon>Lampsilini</taxon>
        <taxon>Potamilus</taxon>
    </lineage>
</organism>
<reference evidence="1" key="3">
    <citation type="submission" date="2023-05" db="EMBL/GenBank/DDBJ databases">
        <authorList>
            <person name="Smith C.H."/>
        </authorList>
    </citation>
    <scope>NUCLEOTIDE SEQUENCE</scope>
    <source>
        <strain evidence="1">CHS0354</strain>
        <tissue evidence="1">Mantle</tissue>
    </source>
</reference>
<comment type="caution">
    <text evidence="1">The sequence shown here is derived from an EMBL/GenBank/DDBJ whole genome shotgun (WGS) entry which is preliminary data.</text>
</comment>
<reference evidence="1" key="2">
    <citation type="journal article" date="2021" name="Genome Biol. Evol.">
        <title>Developing a high-quality reference genome for a parasitic bivalve with doubly uniparental inheritance (Bivalvia: Unionida).</title>
        <authorList>
            <person name="Smith C.H."/>
        </authorList>
    </citation>
    <scope>NUCLEOTIDE SEQUENCE</scope>
    <source>
        <strain evidence="1">CHS0354</strain>
        <tissue evidence="1">Mantle</tissue>
    </source>
</reference>
<accession>A0AAE0S9X2</accession>
<gene>
    <name evidence="1" type="ORF">CHS0354_012153</name>
</gene>
<keyword evidence="2" id="KW-1185">Reference proteome</keyword>
<reference evidence="1" key="1">
    <citation type="journal article" date="2021" name="Genome Biol. Evol.">
        <title>A High-Quality Reference Genome for a Parasitic Bivalve with Doubly Uniparental Inheritance (Bivalvia: Unionida).</title>
        <authorList>
            <person name="Smith C.H."/>
        </authorList>
    </citation>
    <scope>NUCLEOTIDE SEQUENCE</scope>
    <source>
        <strain evidence="1">CHS0354</strain>
    </source>
</reference>
<protein>
    <submittedName>
        <fullName evidence="1">Uncharacterized protein</fullName>
    </submittedName>
</protein>